<evidence type="ECO:0000313" key="2">
    <source>
        <dbReference type="Proteomes" id="UP000627781"/>
    </source>
</evidence>
<evidence type="ECO:0000313" key="1">
    <source>
        <dbReference type="EMBL" id="MBD7912475.1"/>
    </source>
</evidence>
<protein>
    <recommendedName>
        <fullName evidence="3">Hexokinase</fullName>
    </recommendedName>
</protein>
<sequence length="359" mass="40669">MNNPFMEGGYLSSNVSINKLFIEKMPTNKVKQDLQGKTAMDIFSTELFINEIKKNSKDLKLDINNLEEKMFPQYLDNLLQSDDLLVKKKANNIVRLFGESLGVILLTLKKAENENRLKRKDWGDKEWEFWSTIENIILVGGLASSNIGESFKYYIEKVFKDSGEKSYNIMLIKDSSNIGIKGCAAYIKGVSKGKTYLIFDCGQTFIKRSLVKIDDSGVRDIRNLTKVLSKHVEWNFKNIEEERNEAGNLHKHILNTILDTVEIAKEEENDNIGDTIVINIANYVRNGAFVNRGGYGKLRLIAHDCEKYLSSVLYEKLKKSFCIKLVHDGTAMANAFLDYPNSVCISLGTAFGVGFPVKN</sequence>
<dbReference type="EMBL" id="JACSRA010000024">
    <property type="protein sequence ID" value="MBD7912475.1"/>
    <property type="molecule type" value="Genomic_DNA"/>
</dbReference>
<keyword evidence="2" id="KW-1185">Reference proteome</keyword>
<name>A0ABR8PWF7_9CLOT</name>
<organism evidence="1 2">
    <name type="scientific">Clostridium cibarium</name>
    <dbReference type="NCBI Taxonomy" id="2762247"/>
    <lineage>
        <taxon>Bacteria</taxon>
        <taxon>Bacillati</taxon>
        <taxon>Bacillota</taxon>
        <taxon>Clostridia</taxon>
        <taxon>Eubacteriales</taxon>
        <taxon>Clostridiaceae</taxon>
        <taxon>Clostridium</taxon>
    </lineage>
</organism>
<dbReference type="RefSeq" id="WP_191769443.1">
    <property type="nucleotide sequence ID" value="NZ_JACSRA010000024.1"/>
</dbReference>
<reference evidence="1 2" key="1">
    <citation type="submission" date="2020-08" db="EMBL/GenBank/DDBJ databases">
        <title>A Genomic Blueprint of the Chicken Gut Microbiome.</title>
        <authorList>
            <person name="Gilroy R."/>
            <person name="Ravi A."/>
            <person name="Getino M."/>
            <person name="Pursley I."/>
            <person name="Horton D.L."/>
            <person name="Alikhan N.-F."/>
            <person name="Baker D."/>
            <person name="Gharbi K."/>
            <person name="Hall N."/>
            <person name="Watson M."/>
            <person name="Adriaenssens E.M."/>
            <person name="Foster-Nyarko E."/>
            <person name="Jarju S."/>
            <person name="Secka A."/>
            <person name="Antonio M."/>
            <person name="Oren A."/>
            <person name="Chaudhuri R."/>
            <person name="La Ragione R.M."/>
            <person name="Hildebrand F."/>
            <person name="Pallen M.J."/>
        </authorList>
    </citation>
    <scope>NUCLEOTIDE SEQUENCE [LARGE SCALE GENOMIC DNA]</scope>
    <source>
        <strain evidence="1 2">Sa3CVN1</strain>
    </source>
</reference>
<evidence type="ECO:0008006" key="3">
    <source>
        <dbReference type="Google" id="ProtNLM"/>
    </source>
</evidence>
<accession>A0ABR8PWF7</accession>
<proteinExistence type="predicted"/>
<gene>
    <name evidence="1" type="ORF">H9661_14020</name>
</gene>
<comment type="caution">
    <text evidence="1">The sequence shown here is derived from an EMBL/GenBank/DDBJ whole genome shotgun (WGS) entry which is preliminary data.</text>
</comment>
<dbReference type="Proteomes" id="UP000627781">
    <property type="component" value="Unassembled WGS sequence"/>
</dbReference>